<feature type="transmembrane region" description="Helical" evidence="6">
    <location>
        <begin position="95"/>
        <end position="116"/>
    </location>
</feature>
<dbReference type="Pfam" id="PF07690">
    <property type="entry name" value="MFS_1"/>
    <property type="match status" value="1"/>
</dbReference>
<dbReference type="SUPFAM" id="SSF103473">
    <property type="entry name" value="MFS general substrate transporter"/>
    <property type="match status" value="1"/>
</dbReference>
<gene>
    <name evidence="7" type="ORF">AAP_03604</name>
</gene>
<name>A0A162IB24_9EURO</name>
<dbReference type="GO" id="GO:0016020">
    <property type="term" value="C:membrane"/>
    <property type="evidence" value="ECO:0007669"/>
    <property type="project" value="UniProtKB-SubCell"/>
</dbReference>
<evidence type="ECO:0000256" key="1">
    <source>
        <dbReference type="ARBA" id="ARBA00004141"/>
    </source>
</evidence>
<proteinExistence type="predicted"/>
<dbReference type="EMBL" id="AZGZ01000015">
    <property type="protein sequence ID" value="KZZ90963.1"/>
    <property type="molecule type" value="Genomic_DNA"/>
</dbReference>
<evidence type="ECO:0000256" key="3">
    <source>
        <dbReference type="ARBA" id="ARBA00022692"/>
    </source>
</evidence>
<feature type="transmembrane region" description="Helical" evidence="6">
    <location>
        <begin position="216"/>
        <end position="236"/>
    </location>
</feature>
<accession>A0A162IB24</accession>
<dbReference type="InterPro" id="IPR011701">
    <property type="entry name" value="MFS"/>
</dbReference>
<protein>
    <submittedName>
        <fullName evidence="7">Major facilitator superfamily domain, general substrate transporter</fullName>
    </submittedName>
</protein>
<organism evidence="7 8">
    <name type="scientific">Ascosphaera apis ARSEF 7405</name>
    <dbReference type="NCBI Taxonomy" id="392613"/>
    <lineage>
        <taxon>Eukaryota</taxon>
        <taxon>Fungi</taxon>
        <taxon>Dikarya</taxon>
        <taxon>Ascomycota</taxon>
        <taxon>Pezizomycotina</taxon>
        <taxon>Eurotiomycetes</taxon>
        <taxon>Eurotiomycetidae</taxon>
        <taxon>Onygenales</taxon>
        <taxon>Ascosphaeraceae</taxon>
        <taxon>Ascosphaera</taxon>
    </lineage>
</organism>
<reference evidence="7 8" key="1">
    <citation type="journal article" date="2016" name="Genome Biol. Evol.">
        <title>Divergent and convergent evolution of fungal pathogenicity.</title>
        <authorList>
            <person name="Shang Y."/>
            <person name="Xiao G."/>
            <person name="Zheng P."/>
            <person name="Cen K."/>
            <person name="Zhan S."/>
            <person name="Wang C."/>
        </authorList>
    </citation>
    <scope>NUCLEOTIDE SEQUENCE [LARGE SCALE GENOMIC DNA]</scope>
    <source>
        <strain evidence="7 8">ARSEF 7405</strain>
    </source>
</reference>
<dbReference type="VEuPathDB" id="FungiDB:AAP_03604"/>
<keyword evidence="3 6" id="KW-0812">Transmembrane</keyword>
<keyword evidence="4 6" id="KW-1133">Transmembrane helix</keyword>
<keyword evidence="5 6" id="KW-0472">Membrane</keyword>
<feature type="transmembrane region" description="Helical" evidence="6">
    <location>
        <begin position="410"/>
        <end position="429"/>
    </location>
</feature>
<feature type="transmembrane region" description="Helical" evidence="6">
    <location>
        <begin position="376"/>
        <end position="398"/>
    </location>
</feature>
<dbReference type="Proteomes" id="UP000242877">
    <property type="component" value="Unassembled WGS sequence"/>
</dbReference>
<dbReference type="OrthoDB" id="2985014at2759"/>
<feature type="transmembrane region" description="Helical" evidence="6">
    <location>
        <begin position="322"/>
        <end position="342"/>
    </location>
</feature>
<dbReference type="FunFam" id="1.20.1250.20:FF:000013">
    <property type="entry name" value="MFS general substrate transporter"/>
    <property type="match status" value="1"/>
</dbReference>
<dbReference type="Gene3D" id="1.20.1250.20">
    <property type="entry name" value="MFS general substrate transporter like domains"/>
    <property type="match status" value="2"/>
</dbReference>
<feature type="transmembrane region" description="Helical" evidence="6">
    <location>
        <begin position="153"/>
        <end position="173"/>
    </location>
</feature>
<evidence type="ECO:0000256" key="5">
    <source>
        <dbReference type="ARBA" id="ARBA00023136"/>
    </source>
</evidence>
<feature type="transmembrane region" description="Helical" evidence="6">
    <location>
        <begin position="441"/>
        <end position="464"/>
    </location>
</feature>
<evidence type="ECO:0000313" key="8">
    <source>
        <dbReference type="Proteomes" id="UP000242877"/>
    </source>
</evidence>
<dbReference type="GO" id="GO:0022857">
    <property type="term" value="F:transmembrane transporter activity"/>
    <property type="evidence" value="ECO:0007669"/>
    <property type="project" value="InterPro"/>
</dbReference>
<dbReference type="InterPro" id="IPR036259">
    <property type="entry name" value="MFS_trans_sf"/>
</dbReference>
<keyword evidence="2" id="KW-0813">Transport</keyword>
<evidence type="ECO:0000256" key="2">
    <source>
        <dbReference type="ARBA" id="ARBA00022448"/>
    </source>
</evidence>
<comment type="subcellular location">
    <subcellularLocation>
        <location evidence="1">Membrane</location>
        <topology evidence="1">Multi-pass membrane protein</topology>
    </subcellularLocation>
</comment>
<evidence type="ECO:0000313" key="7">
    <source>
        <dbReference type="EMBL" id="KZZ90963.1"/>
    </source>
</evidence>
<evidence type="ECO:0000256" key="4">
    <source>
        <dbReference type="ARBA" id="ARBA00022989"/>
    </source>
</evidence>
<feature type="transmembrane region" description="Helical" evidence="6">
    <location>
        <begin position="179"/>
        <end position="204"/>
    </location>
</feature>
<feature type="transmembrane region" description="Helical" evidence="6">
    <location>
        <begin position="348"/>
        <end position="369"/>
    </location>
</feature>
<comment type="caution">
    <text evidence="7">The sequence shown here is derived from an EMBL/GenBank/DDBJ whole genome shotgun (WGS) entry which is preliminary data.</text>
</comment>
<dbReference type="PANTHER" id="PTHR43791:SF36">
    <property type="entry name" value="TRANSPORTER, PUTATIVE (AFU_ORTHOLOGUE AFUA_6G08340)-RELATED"/>
    <property type="match status" value="1"/>
</dbReference>
<feature type="transmembrane region" description="Helical" evidence="6">
    <location>
        <begin position="289"/>
        <end position="310"/>
    </location>
</feature>
<dbReference type="PANTHER" id="PTHR43791">
    <property type="entry name" value="PERMEASE-RELATED"/>
    <property type="match status" value="1"/>
</dbReference>
<evidence type="ECO:0000256" key="6">
    <source>
        <dbReference type="SAM" id="Phobius"/>
    </source>
</evidence>
<keyword evidence="8" id="KW-1185">Reference proteome</keyword>
<sequence>MSHTEKVGFGQPDRNDKHDQIAGEVDGQHEKGSGSMVELPYIDVEVEKRLLRKLDYRLPVVTGLLYLVAFLDRSNIGNAKIAGMQEALELDSKSYNWFLTIFYISYVVFEWLAFMWKVVPPHYWASATVLIWGIASTCQAAAQNKGGMMALRFIMGAAEAGFGPGVPYLFSFFYNRKELGFRCGLFLSAAPLANSFAGALAYGITSGHTALANWRLLFLVEGLLTVIVAPIAFFFLPDSAATAKFLTEEEKEVARARSMQRSGEETTDHKINFKETFYTLMDPKPWLTAMMYFSCNVSFSSLPVFLPTILKDMGFTSIRAQGLTAPPFFASFLVTIFTTWVADKTQQRAFVIMALSTIGAVGYVITAVCTGVGPRYFGVFLSACGIFPSIGNILPWVLNNQGSDSRRGMAMVILNIIGQCGPFLGTNMFPDSDSPRYLRGMWVCAAFMFFTVFLAFTLRTLLAWENKKLDEQYGTVQRSQGDEGGKGSTRPIAEENYGETYRYVL</sequence>
<dbReference type="AlphaFoldDB" id="A0A162IB24"/>
<dbReference type="FunFam" id="1.20.1250.20:FF:000018">
    <property type="entry name" value="MFS transporter permease"/>
    <property type="match status" value="1"/>
</dbReference>